<evidence type="ECO:0000259" key="10">
    <source>
        <dbReference type="SMART" id="SM01372"/>
    </source>
</evidence>
<evidence type="ECO:0000256" key="5">
    <source>
        <dbReference type="ARBA" id="ARBA00023125"/>
    </source>
</evidence>
<evidence type="ECO:0000256" key="8">
    <source>
        <dbReference type="ARBA" id="ARBA00023306"/>
    </source>
</evidence>
<organism evidence="11 12">
    <name type="scientific">Actinidia rufa</name>
    <dbReference type="NCBI Taxonomy" id="165716"/>
    <lineage>
        <taxon>Eukaryota</taxon>
        <taxon>Viridiplantae</taxon>
        <taxon>Streptophyta</taxon>
        <taxon>Embryophyta</taxon>
        <taxon>Tracheophyta</taxon>
        <taxon>Spermatophyta</taxon>
        <taxon>Magnoliopsida</taxon>
        <taxon>eudicotyledons</taxon>
        <taxon>Gunneridae</taxon>
        <taxon>Pentapetalae</taxon>
        <taxon>asterids</taxon>
        <taxon>Ericales</taxon>
        <taxon>Actinidiaceae</taxon>
        <taxon>Actinidia</taxon>
    </lineage>
</organism>
<reference evidence="12" key="1">
    <citation type="submission" date="2019-07" db="EMBL/GenBank/DDBJ databases">
        <title>De Novo Assembly of kiwifruit Actinidia rufa.</title>
        <authorList>
            <person name="Sugita-Konishi S."/>
            <person name="Sato K."/>
            <person name="Mori E."/>
            <person name="Abe Y."/>
            <person name="Kisaki G."/>
            <person name="Hamano K."/>
            <person name="Suezawa K."/>
            <person name="Otani M."/>
            <person name="Fukuda T."/>
            <person name="Manabe T."/>
            <person name="Gomi K."/>
            <person name="Tabuchi M."/>
            <person name="Akimitsu K."/>
            <person name="Kataoka I."/>
        </authorList>
    </citation>
    <scope>NUCLEOTIDE SEQUENCE [LARGE SCALE GENOMIC DNA]</scope>
    <source>
        <strain evidence="12">cv. Fuchu</strain>
    </source>
</reference>
<evidence type="ECO:0000256" key="6">
    <source>
        <dbReference type="ARBA" id="ARBA00023163"/>
    </source>
</evidence>
<evidence type="ECO:0000313" key="11">
    <source>
        <dbReference type="EMBL" id="GFS32662.1"/>
    </source>
</evidence>
<evidence type="ECO:0000256" key="2">
    <source>
        <dbReference type="ARBA" id="ARBA00010940"/>
    </source>
</evidence>
<dbReference type="PANTHER" id="PTHR12081:SF7">
    <property type="entry name" value="TRANSCRIPTION FACTOR EFL-3"/>
    <property type="match status" value="1"/>
</dbReference>
<comment type="similarity">
    <text evidence="2 9">Belongs to the E2F/DP family.</text>
</comment>
<dbReference type="InterPro" id="IPR015633">
    <property type="entry name" value="E2F"/>
</dbReference>
<dbReference type="Proteomes" id="UP000585474">
    <property type="component" value="Unassembled WGS sequence"/>
</dbReference>
<dbReference type="Gene3D" id="1.10.10.10">
    <property type="entry name" value="Winged helix-like DNA-binding domain superfamily/Winged helix DNA-binding domain"/>
    <property type="match status" value="2"/>
</dbReference>
<dbReference type="PANTHER" id="PTHR12081">
    <property type="entry name" value="TRANSCRIPTION FACTOR E2F"/>
    <property type="match status" value="1"/>
</dbReference>
<keyword evidence="7 9" id="KW-0539">Nucleus</keyword>
<dbReference type="SMART" id="SM01372">
    <property type="entry name" value="E2F_TDP"/>
    <property type="match status" value="2"/>
</dbReference>
<sequence length="405" mass="45225">MRQYGGGKGQGIVGRHGCDLVEVVVVMISILRSCVKMAMPSSEPKESGSRHFPYCRKEKSLGLLCTNFLSLYDKDGVETIGLDEAATRLGVERRRIYDIVNVLESVGILARMAKNRYSWKGFRGIPQALQDLKEEGLRENYSTLEVNAKVSDDEDEKVSISIASSQDDKINRSSSVSSFSKASKTNNRKEKSLGLLTQNFIKLFLCSNVELISLDDAAKILLGDAHDPSIRRNNSAAKVRRLYDISNVLSSMNFVEKRQGSLPSGGWGIREKSENGSENAFVLNESKKRVFGTEITNTSFKRSKALLPKDGCSNQMSKTQLQAHVKCEPMGNEVHKSNLQQDSRQSSKGYRFGPFAPVSVSRAGAAEKNNVKQVHDWENLAATYRPEYHNQGIMYDLMWSLIIFF</sequence>
<evidence type="ECO:0000256" key="7">
    <source>
        <dbReference type="ARBA" id="ARBA00023242"/>
    </source>
</evidence>
<protein>
    <submittedName>
        <fullName evidence="11">DP-E2F-like 1</fullName>
    </submittedName>
</protein>
<accession>A0A7J0DCY3</accession>
<keyword evidence="12" id="KW-1185">Reference proteome</keyword>
<dbReference type="Pfam" id="PF02319">
    <property type="entry name" value="WHD_E2F_TDP"/>
    <property type="match status" value="2"/>
</dbReference>
<dbReference type="GO" id="GO:0000981">
    <property type="term" value="F:DNA-binding transcription factor activity, RNA polymerase II-specific"/>
    <property type="evidence" value="ECO:0007669"/>
    <property type="project" value="TreeGrafter"/>
</dbReference>
<comment type="caution">
    <text evidence="11">The sequence shown here is derived from an EMBL/GenBank/DDBJ whole genome shotgun (WGS) entry which is preliminary data.</text>
</comment>
<gene>
    <name evidence="11" type="ORF">Acr_00g0023840</name>
</gene>
<dbReference type="InterPro" id="IPR036390">
    <property type="entry name" value="WH_DNA-bd_sf"/>
</dbReference>
<dbReference type="GO" id="GO:0090575">
    <property type="term" value="C:RNA polymerase II transcription regulator complex"/>
    <property type="evidence" value="ECO:0007669"/>
    <property type="project" value="TreeGrafter"/>
</dbReference>
<dbReference type="FunFam" id="1.10.10.10:FF:000073">
    <property type="entry name" value="E2F transcription factor 8"/>
    <property type="match status" value="1"/>
</dbReference>
<dbReference type="GO" id="GO:0000978">
    <property type="term" value="F:RNA polymerase II cis-regulatory region sequence-specific DNA binding"/>
    <property type="evidence" value="ECO:0007669"/>
    <property type="project" value="InterPro"/>
</dbReference>
<feature type="domain" description="E2F/DP family winged-helix DNA-binding" evidence="10">
    <location>
        <begin position="188"/>
        <end position="285"/>
    </location>
</feature>
<proteinExistence type="inferred from homology"/>
<evidence type="ECO:0000256" key="1">
    <source>
        <dbReference type="ARBA" id="ARBA00004123"/>
    </source>
</evidence>
<dbReference type="SUPFAM" id="SSF46785">
    <property type="entry name" value="Winged helix' DNA-binding domain"/>
    <property type="match status" value="2"/>
</dbReference>
<dbReference type="FunFam" id="1.10.10.10:FF:000295">
    <property type="entry name" value="E2F transcription factor-like E2FE"/>
    <property type="match status" value="1"/>
</dbReference>
<dbReference type="EMBL" id="BJWL01000169">
    <property type="protein sequence ID" value="GFS32662.1"/>
    <property type="molecule type" value="Genomic_DNA"/>
</dbReference>
<comment type="subcellular location">
    <subcellularLocation>
        <location evidence="1 9">Nucleus</location>
    </subcellularLocation>
</comment>
<evidence type="ECO:0000256" key="9">
    <source>
        <dbReference type="RuleBase" id="RU003796"/>
    </source>
</evidence>
<keyword evidence="6 9" id="KW-0804">Transcription</keyword>
<feature type="domain" description="E2F/DP family winged-helix DNA-binding" evidence="10">
    <location>
        <begin position="56"/>
        <end position="121"/>
    </location>
</feature>
<evidence type="ECO:0000256" key="4">
    <source>
        <dbReference type="ARBA" id="ARBA00023015"/>
    </source>
</evidence>
<keyword evidence="4 9" id="KW-0805">Transcription regulation</keyword>
<evidence type="ECO:0000313" key="12">
    <source>
        <dbReference type="Proteomes" id="UP000585474"/>
    </source>
</evidence>
<name>A0A7J0DCY3_9ERIC</name>
<keyword evidence="5 9" id="KW-0238">DNA-binding</keyword>
<evidence type="ECO:0000256" key="3">
    <source>
        <dbReference type="ARBA" id="ARBA00022491"/>
    </source>
</evidence>
<dbReference type="AlphaFoldDB" id="A0A7J0DCY3"/>
<dbReference type="InterPro" id="IPR003316">
    <property type="entry name" value="E2F_WHTH_DNA-bd_dom"/>
</dbReference>
<dbReference type="InterPro" id="IPR036388">
    <property type="entry name" value="WH-like_DNA-bd_sf"/>
</dbReference>
<keyword evidence="8" id="KW-0131">Cell cycle</keyword>
<keyword evidence="3" id="KW-0678">Repressor</keyword>
<dbReference type="OrthoDB" id="5318at2759"/>